<sequence length="100" mass="10567">MKKKNRILVLGLTFSMVISSGSLTGCDSAAGNMGKETTGVEYEEADYELSEESSSDSGIDAADPGTVDNETEKTAENRTDAEKSTETEESQTDNSTDSGL</sequence>
<evidence type="ECO:0000256" key="1">
    <source>
        <dbReference type="SAM" id="MobiDB-lite"/>
    </source>
</evidence>
<feature type="compositionally biased region" description="Acidic residues" evidence="1">
    <location>
        <begin position="41"/>
        <end position="54"/>
    </location>
</feature>
<comment type="caution">
    <text evidence="3">The sequence shown here is derived from an EMBL/GenBank/DDBJ whole genome shotgun (WGS) entry which is preliminary data.</text>
</comment>
<dbReference type="EMBL" id="JAAITS010000036">
    <property type="protein sequence ID" value="NSG86294.1"/>
    <property type="molecule type" value="Genomic_DNA"/>
</dbReference>
<evidence type="ECO:0000256" key="2">
    <source>
        <dbReference type="SAM" id="SignalP"/>
    </source>
</evidence>
<dbReference type="RefSeq" id="WP_173770004.1">
    <property type="nucleotide sequence ID" value="NZ_JAAITS010000036.1"/>
</dbReference>
<dbReference type="PROSITE" id="PS51257">
    <property type="entry name" value="PROKAR_LIPOPROTEIN"/>
    <property type="match status" value="1"/>
</dbReference>
<proteinExistence type="predicted"/>
<reference evidence="3 4" key="1">
    <citation type="journal article" date="2020" name="Cell Host Microbe">
        <title>Functional and Genomic Variation between Human-Derived Isolates of Lachnospiraceae Reveals Inter- and Intra-Species Diversity.</title>
        <authorList>
            <person name="Sorbara M.T."/>
            <person name="Littmann E.R."/>
            <person name="Fontana E."/>
            <person name="Moody T.U."/>
            <person name="Kohout C.E."/>
            <person name="Gjonbalaj M."/>
            <person name="Eaton V."/>
            <person name="Seok R."/>
            <person name="Leiner I.M."/>
            <person name="Pamer E.G."/>
        </authorList>
    </citation>
    <scope>NUCLEOTIDE SEQUENCE [LARGE SCALE GENOMIC DNA]</scope>
    <source>
        <strain evidence="3 4">MSK.17.74</strain>
    </source>
</reference>
<keyword evidence="4" id="KW-1185">Reference proteome</keyword>
<name>A0ABX2H7X2_9FIRM</name>
<dbReference type="Proteomes" id="UP001644719">
    <property type="component" value="Unassembled WGS sequence"/>
</dbReference>
<protein>
    <submittedName>
        <fullName evidence="3">Uncharacterized protein</fullName>
    </submittedName>
</protein>
<organism evidence="3 4">
    <name type="scientific">Blautia faecis</name>
    <dbReference type="NCBI Taxonomy" id="871665"/>
    <lineage>
        <taxon>Bacteria</taxon>
        <taxon>Bacillati</taxon>
        <taxon>Bacillota</taxon>
        <taxon>Clostridia</taxon>
        <taxon>Lachnospirales</taxon>
        <taxon>Lachnospiraceae</taxon>
        <taxon>Blautia</taxon>
    </lineage>
</organism>
<keyword evidence="2" id="KW-0732">Signal</keyword>
<evidence type="ECO:0000313" key="4">
    <source>
        <dbReference type="Proteomes" id="UP001644719"/>
    </source>
</evidence>
<feature type="compositionally biased region" description="Basic and acidic residues" evidence="1">
    <location>
        <begin position="70"/>
        <end position="86"/>
    </location>
</feature>
<feature type="chain" id="PRO_5046796961" evidence="2">
    <location>
        <begin position="25"/>
        <end position="100"/>
    </location>
</feature>
<gene>
    <name evidence="3" type="ORF">G5B17_12940</name>
</gene>
<accession>A0ABX2H7X2</accession>
<feature type="region of interest" description="Disordered" evidence="1">
    <location>
        <begin position="22"/>
        <end position="100"/>
    </location>
</feature>
<feature type="signal peptide" evidence="2">
    <location>
        <begin position="1"/>
        <end position="24"/>
    </location>
</feature>
<evidence type="ECO:0000313" key="3">
    <source>
        <dbReference type="EMBL" id="NSG86294.1"/>
    </source>
</evidence>